<dbReference type="InterPro" id="IPR000014">
    <property type="entry name" value="PAS"/>
</dbReference>
<evidence type="ECO:0000313" key="19">
    <source>
        <dbReference type="EMBL" id="OLL26452.1"/>
    </source>
</evidence>
<keyword evidence="5 12" id="KW-0597">Phosphoprotein</keyword>
<dbReference type="SUPFAM" id="SSF47384">
    <property type="entry name" value="Homodimeric domain of signal transducing histidine kinase"/>
    <property type="match status" value="1"/>
</dbReference>
<evidence type="ECO:0000259" key="17">
    <source>
        <dbReference type="PROSITE" id="PS50112"/>
    </source>
</evidence>
<dbReference type="Pfam" id="PF00072">
    <property type="entry name" value="Response_reg"/>
    <property type="match status" value="1"/>
</dbReference>
<dbReference type="Gene3D" id="3.30.450.20">
    <property type="entry name" value="PAS domain"/>
    <property type="match status" value="1"/>
</dbReference>
<dbReference type="InterPro" id="IPR011009">
    <property type="entry name" value="Kinase-like_dom_sf"/>
</dbReference>
<comment type="catalytic activity">
    <reaction evidence="1">
        <text>ATP + protein L-histidine = ADP + protein N-phospho-L-histidine.</text>
        <dbReference type="EC" id="2.7.13.3"/>
    </reaction>
</comment>
<evidence type="ECO:0000256" key="10">
    <source>
        <dbReference type="ARBA" id="ARBA00023012"/>
    </source>
</evidence>
<feature type="modified residue" description="4-aspartylphosphate" evidence="12">
    <location>
        <position position="2331"/>
    </location>
</feature>
<feature type="compositionally biased region" description="Polar residues" evidence="13">
    <location>
        <begin position="373"/>
        <end position="392"/>
    </location>
</feature>
<dbReference type="PROSITE" id="PS50109">
    <property type="entry name" value="HIS_KIN"/>
    <property type="match status" value="1"/>
</dbReference>
<dbReference type="InterPro" id="IPR029016">
    <property type="entry name" value="GAF-like_dom_sf"/>
</dbReference>
<dbReference type="FunFam" id="3.30.565.10:FF:000010">
    <property type="entry name" value="Sensor histidine kinase RcsC"/>
    <property type="match status" value="1"/>
</dbReference>
<name>A0A1U7LV78_NEOID</name>
<dbReference type="CDD" id="cd00130">
    <property type="entry name" value="PAS"/>
    <property type="match status" value="1"/>
</dbReference>
<dbReference type="SMART" id="SM00387">
    <property type="entry name" value="HATPase_c"/>
    <property type="match status" value="1"/>
</dbReference>
<evidence type="ECO:0000256" key="2">
    <source>
        <dbReference type="ARBA" id="ARBA00004496"/>
    </source>
</evidence>
<dbReference type="PANTHER" id="PTHR43719:SF28">
    <property type="entry name" value="PEROXIDE STRESS-ACTIVATED HISTIDINE KINASE MAK1-RELATED"/>
    <property type="match status" value="1"/>
</dbReference>
<feature type="domain" description="PAC" evidence="18">
    <location>
        <begin position="1797"/>
        <end position="1849"/>
    </location>
</feature>
<gene>
    <name evidence="19" type="ORF">NEOLI_001111</name>
</gene>
<dbReference type="InterPro" id="IPR050956">
    <property type="entry name" value="2C_system_His_kinase"/>
</dbReference>
<evidence type="ECO:0000256" key="5">
    <source>
        <dbReference type="ARBA" id="ARBA00022553"/>
    </source>
</evidence>
<dbReference type="SMART" id="SM00086">
    <property type="entry name" value="PAC"/>
    <property type="match status" value="1"/>
</dbReference>
<organism evidence="19 20">
    <name type="scientific">Neolecta irregularis (strain DAH-3)</name>
    <dbReference type="NCBI Taxonomy" id="1198029"/>
    <lineage>
        <taxon>Eukaryota</taxon>
        <taxon>Fungi</taxon>
        <taxon>Dikarya</taxon>
        <taxon>Ascomycota</taxon>
        <taxon>Taphrinomycotina</taxon>
        <taxon>Neolectales</taxon>
        <taxon>Neolectaceae</taxon>
        <taxon>Neolecta</taxon>
    </lineage>
</organism>
<dbReference type="SUPFAM" id="SSF52540">
    <property type="entry name" value="P-loop containing nucleoside triphosphate hydrolases"/>
    <property type="match status" value="1"/>
</dbReference>
<keyword evidence="7" id="KW-0547">Nucleotide-binding</keyword>
<dbReference type="InterPro" id="IPR004358">
    <property type="entry name" value="Sig_transdc_His_kin-like_C"/>
</dbReference>
<dbReference type="SMART" id="SM00065">
    <property type="entry name" value="GAF"/>
    <property type="match status" value="1"/>
</dbReference>
<dbReference type="Pfam" id="PF08447">
    <property type="entry name" value="PAS_3"/>
    <property type="match status" value="1"/>
</dbReference>
<dbReference type="Proteomes" id="UP000186594">
    <property type="component" value="Unassembled WGS sequence"/>
</dbReference>
<dbReference type="PANTHER" id="PTHR43719">
    <property type="entry name" value="TWO-COMPONENT HISTIDINE KINASE"/>
    <property type="match status" value="1"/>
</dbReference>
<evidence type="ECO:0000256" key="12">
    <source>
        <dbReference type="PROSITE-ProRule" id="PRU00169"/>
    </source>
</evidence>
<dbReference type="InterPro" id="IPR005467">
    <property type="entry name" value="His_kinase_dom"/>
</dbReference>
<dbReference type="OMA" id="QLPGYTW"/>
<evidence type="ECO:0000259" key="14">
    <source>
        <dbReference type="PROSITE" id="PS50011"/>
    </source>
</evidence>
<keyword evidence="8 19" id="KW-0418">Kinase</keyword>
<dbReference type="SMART" id="SM00220">
    <property type="entry name" value="S_TKc"/>
    <property type="match status" value="1"/>
</dbReference>
<dbReference type="InterPro" id="IPR041664">
    <property type="entry name" value="AAA_16"/>
</dbReference>
<reference evidence="19 20" key="1">
    <citation type="submission" date="2016-04" db="EMBL/GenBank/DDBJ databases">
        <title>Evolutionary innovation and constraint leading to complex multicellularity in the Ascomycota.</title>
        <authorList>
            <person name="Cisse O."/>
            <person name="Nguyen A."/>
            <person name="Hewitt D.A."/>
            <person name="Jedd G."/>
            <person name="Stajich J.E."/>
        </authorList>
    </citation>
    <scope>NUCLEOTIDE SEQUENCE [LARGE SCALE GENOMIC DNA]</scope>
    <source>
        <strain evidence="19 20">DAH-3</strain>
    </source>
</reference>
<keyword evidence="20" id="KW-1185">Reference proteome</keyword>
<dbReference type="OrthoDB" id="60033at2759"/>
<comment type="subcellular location">
    <subcellularLocation>
        <location evidence="2">Cytoplasm</location>
    </subcellularLocation>
</comment>
<protein>
    <recommendedName>
        <fullName evidence="3">histidine kinase</fullName>
        <ecNumber evidence="3">2.7.13.3</ecNumber>
    </recommendedName>
</protein>
<dbReference type="SMART" id="SM00388">
    <property type="entry name" value="HisKA"/>
    <property type="match status" value="1"/>
</dbReference>
<dbReference type="Pfam" id="PF13191">
    <property type="entry name" value="AAA_16"/>
    <property type="match status" value="1"/>
</dbReference>
<proteinExistence type="predicted"/>
<dbReference type="InterPro" id="IPR036097">
    <property type="entry name" value="HisK_dim/P_sf"/>
</dbReference>
<dbReference type="InterPro" id="IPR003594">
    <property type="entry name" value="HATPase_dom"/>
</dbReference>
<dbReference type="Gene3D" id="1.10.510.10">
    <property type="entry name" value="Transferase(Phosphotransferase) domain 1"/>
    <property type="match status" value="1"/>
</dbReference>
<feature type="domain" description="Protein kinase" evidence="14">
    <location>
        <begin position="1"/>
        <end position="313"/>
    </location>
</feature>
<keyword evidence="6" id="KW-0808">Transferase</keyword>
<dbReference type="InterPro" id="IPR003661">
    <property type="entry name" value="HisK_dim/P_dom"/>
</dbReference>
<dbReference type="Pfam" id="PF13185">
    <property type="entry name" value="GAF_2"/>
    <property type="match status" value="1"/>
</dbReference>
<dbReference type="PROSITE" id="PS50112">
    <property type="entry name" value="PAS"/>
    <property type="match status" value="1"/>
</dbReference>
<evidence type="ECO:0000256" key="3">
    <source>
        <dbReference type="ARBA" id="ARBA00012438"/>
    </source>
</evidence>
<evidence type="ECO:0000256" key="11">
    <source>
        <dbReference type="ARBA" id="ARBA00054109"/>
    </source>
</evidence>
<dbReference type="GO" id="GO:1900745">
    <property type="term" value="P:positive regulation of p38MAPK cascade"/>
    <property type="evidence" value="ECO:0007669"/>
    <property type="project" value="UniProtKB-ARBA"/>
</dbReference>
<dbReference type="InterPro" id="IPR001610">
    <property type="entry name" value="PAC"/>
</dbReference>
<dbReference type="Gene3D" id="3.30.565.10">
    <property type="entry name" value="Histidine kinase-like ATPase, C-terminal domain"/>
    <property type="match status" value="1"/>
</dbReference>
<dbReference type="SUPFAM" id="SSF55785">
    <property type="entry name" value="PYP-like sensor domain (PAS domain)"/>
    <property type="match status" value="1"/>
</dbReference>
<dbReference type="GO" id="GO:0005737">
    <property type="term" value="C:cytoplasm"/>
    <property type="evidence" value="ECO:0007669"/>
    <property type="project" value="UniProtKB-SubCell"/>
</dbReference>
<dbReference type="InterPro" id="IPR036890">
    <property type="entry name" value="HATPase_C_sf"/>
</dbReference>
<dbReference type="SUPFAM" id="SSF55781">
    <property type="entry name" value="GAF domain-like"/>
    <property type="match status" value="1"/>
</dbReference>
<dbReference type="NCBIfam" id="TIGR00229">
    <property type="entry name" value="sensory_box"/>
    <property type="match status" value="1"/>
</dbReference>
<dbReference type="CDD" id="cd16922">
    <property type="entry name" value="HATPase_EvgS-ArcB-TorS-like"/>
    <property type="match status" value="1"/>
</dbReference>
<evidence type="ECO:0000256" key="4">
    <source>
        <dbReference type="ARBA" id="ARBA00022490"/>
    </source>
</evidence>
<dbReference type="PROSITE" id="PS50110">
    <property type="entry name" value="RESPONSE_REGULATORY"/>
    <property type="match status" value="1"/>
</dbReference>
<feature type="domain" description="Response regulatory" evidence="16">
    <location>
        <begin position="2279"/>
        <end position="2402"/>
    </location>
</feature>
<feature type="domain" description="PAS" evidence="17">
    <location>
        <begin position="1723"/>
        <end position="1794"/>
    </location>
</feature>
<comment type="caution">
    <text evidence="19">The sequence shown here is derived from an EMBL/GenBank/DDBJ whole genome shotgun (WGS) entry which is preliminary data.</text>
</comment>
<keyword evidence="10" id="KW-0902">Two-component regulatory system</keyword>
<dbReference type="InterPro" id="IPR003018">
    <property type="entry name" value="GAF"/>
</dbReference>
<feature type="compositionally biased region" description="Low complexity" evidence="13">
    <location>
        <begin position="393"/>
        <end position="417"/>
    </location>
</feature>
<dbReference type="GO" id="GO:0005524">
    <property type="term" value="F:ATP binding"/>
    <property type="evidence" value="ECO:0007669"/>
    <property type="project" value="UniProtKB-KW"/>
</dbReference>
<dbReference type="InterPro" id="IPR035965">
    <property type="entry name" value="PAS-like_dom_sf"/>
</dbReference>
<evidence type="ECO:0000259" key="15">
    <source>
        <dbReference type="PROSITE" id="PS50109"/>
    </source>
</evidence>
<dbReference type="GO" id="GO:0009365">
    <property type="term" value="C:protein histidine kinase complex"/>
    <property type="evidence" value="ECO:0007669"/>
    <property type="project" value="UniProtKB-ARBA"/>
</dbReference>
<dbReference type="CDD" id="cd00082">
    <property type="entry name" value="HisKA"/>
    <property type="match status" value="1"/>
</dbReference>
<evidence type="ECO:0000256" key="6">
    <source>
        <dbReference type="ARBA" id="ARBA00022679"/>
    </source>
</evidence>
<feature type="region of interest" description="Disordered" evidence="13">
    <location>
        <begin position="368"/>
        <end position="422"/>
    </location>
</feature>
<evidence type="ECO:0000256" key="1">
    <source>
        <dbReference type="ARBA" id="ARBA00000085"/>
    </source>
</evidence>
<keyword evidence="4" id="KW-0963">Cytoplasm</keyword>
<dbReference type="Gene3D" id="3.30.450.40">
    <property type="match status" value="1"/>
</dbReference>
<dbReference type="Pfam" id="PF02518">
    <property type="entry name" value="HATPase_c"/>
    <property type="match status" value="1"/>
</dbReference>
<dbReference type="FunFam" id="3.30.450.20:FF:000099">
    <property type="entry name" value="Sensory box sensor histidine kinase"/>
    <property type="match status" value="1"/>
</dbReference>
<dbReference type="STRING" id="1198029.A0A1U7LV78"/>
<evidence type="ECO:0000256" key="13">
    <source>
        <dbReference type="SAM" id="MobiDB-lite"/>
    </source>
</evidence>
<keyword evidence="9" id="KW-0067">ATP-binding</keyword>
<dbReference type="PROSITE" id="PS50011">
    <property type="entry name" value="PROTEIN_KINASE_DOM"/>
    <property type="match status" value="1"/>
</dbReference>
<dbReference type="InterPro" id="IPR000719">
    <property type="entry name" value="Prot_kinase_dom"/>
</dbReference>
<dbReference type="CDD" id="cd17546">
    <property type="entry name" value="REC_hyHK_CKI1_RcsC-like"/>
    <property type="match status" value="1"/>
</dbReference>
<dbReference type="SMART" id="SM00448">
    <property type="entry name" value="REC"/>
    <property type="match status" value="1"/>
</dbReference>
<dbReference type="SUPFAM" id="SSF56112">
    <property type="entry name" value="Protein kinase-like (PK-like)"/>
    <property type="match status" value="1"/>
</dbReference>
<dbReference type="InterPro" id="IPR013655">
    <property type="entry name" value="PAS_fold_3"/>
</dbReference>
<comment type="function">
    <text evidence="11">Involved in the control of the SAPK-dependent transcriptional response to peroxide stress. Regulates sty1 activity.</text>
</comment>
<dbReference type="InterPro" id="IPR000700">
    <property type="entry name" value="PAS-assoc_C"/>
</dbReference>
<evidence type="ECO:0000256" key="8">
    <source>
        <dbReference type="ARBA" id="ARBA00022777"/>
    </source>
</evidence>
<dbReference type="EMBL" id="LXFE01000181">
    <property type="protein sequence ID" value="OLL26452.1"/>
    <property type="molecule type" value="Genomic_DNA"/>
</dbReference>
<dbReference type="InterPro" id="IPR011006">
    <property type="entry name" value="CheY-like_superfamily"/>
</dbReference>
<evidence type="ECO:0000256" key="7">
    <source>
        <dbReference type="ARBA" id="ARBA00022741"/>
    </source>
</evidence>
<evidence type="ECO:0000256" key="9">
    <source>
        <dbReference type="ARBA" id="ARBA00022840"/>
    </source>
</evidence>
<dbReference type="EC" id="2.7.13.3" evidence="3"/>
<dbReference type="PROSITE" id="PS50113">
    <property type="entry name" value="PAC"/>
    <property type="match status" value="1"/>
</dbReference>
<dbReference type="FunFam" id="1.10.287.130:FF:000002">
    <property type="entry name" value="Two-component osmosensing histidine kinase"/>
    <property type="match status" value="1"/>
</dbReference>
<evidence type="ECO:0000313" key="20">
    <source>
        <dbReference type="Proteomes" id="UP000186594"/>
    </source>
</evidence>
<dbReference type="GO" id="GO:0000155">
    <property type="term" value="F:phosphorelay sensor kinase activity"/>
    <property type="evidence" value="ECO:0007669"/>
    <property type="project" value="InterPro"/>
</dbReference>
<accession>A0A1U7LV78</accession>
<dbReference type="InterPro" id="IPR027417">
    <property type="entry name" value="P-loop_NTPase"/>
</dbReference>
<sequence>MLTSTRIFDYPSQPPMAEEKALATHEYTARECLDLLVATLHETYEFDGHSFLVRSVSALDAWLVRGRHRVSQILVVAKISPHVAKTEREYRALARLQSMDTAGAAAICHVRELHRLSNGLAVIIFHDHGPNGLAEWDGSFLPISLFLDFAIGACDCLDFAHSNNYVHGEVRSDSFHWDVANRVVRLANLGTANKSFVSSLASQNWGSLSSENGIEGRLMFLSPEQTGRTANEPTYKTDIYSLGILFYILLTKQYPFVGSSIEVLQDILSKRLPAAHEIRLDTPHIFSMIIDRMTEKHPEARYNSIGGVREDFIECRLRLVESAEPESDIFELGKRDVSSHFAIPNRLIGRAAEIRQVMSIVRKVARRHHHSHINQQESQMQCELSDTRVNTGSSSTESGSSESSSSTKSSRSSGVRSPDTQSILGKGRCEVVVLHGSAGIGKSSLIQTLRSNIRQLGYFASSKFDQSQQTPYSPILRALSSLLKQLLTESEAIITEFFIGLKKFLGPQWGHIHTLLDLVPELKPVLAAETNSVQLSRSNYSYSDQFHTASPVGDGTYASVGSASAAHVGEPVYSGGARLRFLNIFLDVLRMLSQTRPITLFLDDLESADSASLDLIKSILRSNIWMTFIIAFRDDESMMTTAKSIVETDACRQTWIKLGPLLRSSVAELVSDTLHQKPKQTTFLVDFLYNRSAGSPFAIQEMLLKLHRSHCFRFDRESRIWLYNPAEVEMELQHKRLGDTIDSSFLLNRLRELPQAAQEVLLWASFLGDTFSFSAVENLITCQPNTDPLKSSGSGDSGRRCVKSIALDGLQAALNSNLVVSEDNDTNRFRFVNEQYVKASQQLVDKNKSPESIHLAIAQALMSEDNYNPYTIAENISKALPLILMKETRREWRDILFEAVEKASDSGAHENSLKYSLLLLQLLQEDPWDEENPDVDYQETLRCYLHCAKCYWWNDMTEKALHILDLIHHKVKSPIDRAAALIIENRILILQERYGEVVERFCSCLGDLGLDLNLEPERQYLEDMFEETCQKIIATGYPQIMESDPISDGKLLSISNLLHEASTAAYWSSPSFFFYLNLLMIQFYLNNGSYPACGVAFLYFGATAIDRYGMIQFGIDMGTLGKDILQHNENQAINARGLLCYYNSISHLREPLSAQLEGLSVCLKFSISAGDRITATLCLSSLVAARLFAGVRLDDILSFSDNANQELMAWSCGSEGRNLLLAIIQCIKALSGRTPNHDPRHIFSNSHFDQQSFVERLRERSPIPEVPLNWFNAFGASVFYHYRHYENALEAGEYCFVTSSFHLSHRHTCYGIFFQSLAAVQILRTIRSSDNRAEILRKYIQRNQNLIDSWSKVCPENYIIWYDLVNAELQSLEIDFKETALLYEKVAKLSHENGFLQEEALAYCLQGEFYIRNGLPSIARRLLLDACRIYTRWGAKGISASLSSIYDDFLYDTGKVDILDRYTQTESSNIEFTEDSCIPHELVSISSSQQCRGFTQSDRNAFFNAFAQIDHDHSLNSTNINDDTVTSLDIIDLNSIISSNRIISSEMNIETLLKQMVNIIVKNSGAEICSIVVKEDKSYAIAALGTHDQCITYKPPRPLLHHDATVSVEIINYVIHTREGLLLNDSLYDDRFAIGSWFRQNTSGKSVICLPITHKSTLVGCLYVQAPVNTFTHKHMQVLSTLSLQIGISITNALLFKSVQRATMANISMIETQKRALQAAQESEAKYVAVLETIPCIIWTADPVDGNFDYFNAQWWKFCGSSSPEYAKEHYLEYLHLDDREIFRKAMPTAVLSGVYPEIEVRIRREDGNYRWHTCRSTALKNATGETVKWIGALIDIDDQKLAKEAAVEAMNLKANFLANMSHELRTPFSGFYGMLALLGDTNLDLEQRDMVITAKQSCEMLLQIIDDLLNFSKLEAGKVVLYPDTVFPVEYLVADCIELIQPLAGNKGLDLAYHIEKDVPSQLSADSNKLRQIITNLLGNAVKFTNSGFVCIRCSYSTLGSHDDDCFLRFEIQDSGIGMSPEDTRSLFKPFSQIDGSTTRVYGGTGLGLSICLEICRLMGGEIGVETKANVGSTFWFYIRCRKRLSRAISANIEEEVRALEGIQQSLSKNRVILATPSHFTPQMLEACIARPTIERDTSKVHGNLRLAKDNRCPYSLLIWDSSGESSYSSLLQILGDTELEDLQIVWIFTPLVQSQSSQGDSNLHNFSVYEERVLRLSRPIRRSKLFLSFSKVLANLNQYVPRKASSSGFSAISSTNRRSSVGGAFSIPELEVLKGLRSLIAEDNLVAQKLLYKQLTRLGLAVDCANNGLEAIKHFQSHESGYYSIFFADNHMPLCDGLEATRQIREIESERQAEMNLPIIALTADIQPAAMEKCLEAGMNKYLTKPLLQHSLVNTIRQFLLI</sequence>
<evidence type="ECO:0000259" key="18">
    <source>
        <dbReference type="PROSITE" id="PS50113"/>
    </source>
</evidence>
<dbReference type="InterPro" id="IPR001789">
    <property type="entry name" value="Sig_transdc_resp-reg_receiver"/>
</dbReference>
<dbReference type="SUPFAM" id="SSF55874">
    <property type="entry name" value="ATPase domain of HSP90 chaperone/DNA topoisomerase II/histidine kinase"/>
    <property type="match status" value="1"/>
</dbReference>
<dbReference type="Gene3D" id="1.10.287.130">
    <property type="match status" value="1"/>
</dbReference>
<dbReference type="PRINTS" id="PR00344">
    <property type="entry name" value="BCTRLSENSOR"/>
</dbReference>
<dbReference type="SUPFAM" id="SSF52172">
    <property type="entry name" value="CheY-like"/>
    <property type="match status" value="1"/>
</dbReference>
<evidence type="ECO:0000259" key="16">
    <source>
        <dbReference type="PROSITE" id="PS50110"/>
    </source>
</evidence>
<dbReference type="Gene3D" id="3.40.50.2300">
    <property type="match status" value="1"/>
</dbReference>
<dbReference type="Pfam" id="PF00512">
    <property type="entry name" value="HisKA"/>
    <property type="match status" value="1"/>
</dbReference>
<feature type="domain" description="Histidine kinase" evidence="15">
    <location>
        <begin position="1860"/>
        <end position="2084"/>
    </location>
</feature>
<dbReference type="SMART" id="SM00091">
    <property type="entry name" value="PAS"/>
    <property type="match status" value="1"/>
</dbReference>